<dbReference type="FunFam" id="3.40.50.10210:FF:000001">
    <property type="entry name" value="Nicotinate-nucleotide--dimethylbenzimidazole phosphoribosyltransferase"/>
    <property type="match status" value="1"/>
</dbReference>
<evidence type="ECO:0000256" key="1">
    <source>
        <dbReference type="ARBA" id="ARBA00002197"/>
    </source>
</evidence>
<dbReference type="EMBL" id="JAINVB010000001">
    <property type="protein sequence ID" value="MCK0085772.1"/>
    <property type="molecule type" value="Genomic_DNA"/>
</dbReference>
<sequence>MTLVARRSLGREPGREAEIQWETYRDWTEGQLSALLEEQCGRLVPADKEAERAAAFRFSKIAKPLGSLGVLEEDIIKIAGMTGSAAVKLDKKALIIFCADNGVVEEGVTQTGQEVTAAVTSNFTKGESCACLMAEKAGADVYPVDIGVACELGETGTVHPLIDRKIRKGTDNFIKTTAMTRREAVLAVLAGIELAGELKNKGYQIIATGEMGIGNTTTSSAVASVLLGLDPAAVTGKGAGLSDSGLQQKIRTIKRGIELHKPDPSDGLDVLSKVGGFDLAGLAGVFLGGAIFRIPVVIDGFISAAAAAAAVAINETAGGYMLAAHVSAEPAGRKMLDFLGKKPAIEAGMCLGEGTGAVALFPLLDMTLAVYERMSTFEDIEIDEYKPL</sequence>
<dbReference type="Pfam" id="PF02277">
    <property type="entry name" value="DBI_PRT"/>
    <property type="match status" value="1"/>
</dbReference>
<evidence type="ECO:0000256" key="4">
    <source>
        <dbReference type="ARBA" id="ARBA00011991"/>
    </source>
</evidence>
<dbReference type="NCBIfam" id="TIGR03160">
    <property type="entry name" value="cobT_DBIPRT"/>
    <property type="match status" value="1"/>
</dbReference>
<dbReference type="EC" id="2.4.2.21" evidence="4 10"/>
<comment type="caution">
    <text evidence="11">The sequence shown here is derived from an EMBL/GenBank/DDBJ whole genome shotgun (WGS) entry which is preliminary data.</text>
</comment>
<proteinExistence type="inferred from homology"/>
<protein>
    <recommendedName>
        <fullName evidence="5 10">Nicotinate-nucleotide--dimethylbenzimidazole phosphoribosyltransferase</fullName>
        <ecNumber evidence="4 10">2.4.2.21</ecNumber>
    </recommendedName>
</protein>
<organism evidence="11 12">
    <name type="scientific">Clostridium symbiosum</name>
    <name type="common">Bacteroides symbiosus</name>
    <dbReference type="NCBI Taxonomy" id="1512"/>
    <lineage>
        <taxon>Bacteria</taxon>
        <taxon>Bacillati</taxon>
        <taxon>Bacillota</taxon>
        <taxon>Clostridia</taxon>
        <taxon>Lachnospirales</taxon>
        <taxon>Lachnospiraceae</taxon>
        <taxon>Otoolea</taxon>
    </lineage>
</organism>
<dbReference type="PANTHER" id="PTHR43463">
    <property type="entry name" value="NICOTINATE-NUCLEOTIDE--DIMETHYLBENZIMIDAZOLE PHOSPHORIBOSYLTRANSFERASE"/>
    <property type="match status" value="1"/>
</dbReference>
<comment type="catalytic activity">
    <reaction evidence="9">
        <text>5,6-dimethylbenzimidazole + nicotinate beta-D-ribonucleotide = alpha-ribazole 5'-phosphate + nicotinate + H(+)</text>
        <dbReference type="Rhea" id="RHEA:11196"/>
        <dbReference type="ChEBI" id="CHEBI:15378"/>
        <dbReference type="ChEBI" id="CHEBI:15890"/>
        <dbReference type="ChEBI" id="CHEBI:32544"/>
        <dbReference type="ChEBI" id="CHEBI:57502"/>
        <dbReference type="ChEBI" id="CHEBI:57918"/>
        <dbReference type="EC" id="2.4.2.21"/>
    </reaction>
</comment>
<dbReference type="GO" id="GO:0009236">
    <property type="term" value="P:cobalamin biosynthetic process"/>
    <property type="evidence" value="ECO:0007669"/>
    <property type="project" value="UniProtKB-UniRule"/>
</dbReference>
<dbReference type="GO" id="GO:0008939">
    <property type="term" value="F:nicotinate-nucleotide-dimethylbenzimidazole phosphoribosyltransferase activity"/>
    <property type="evidence" value="ECO:0007669"/>
    <property type="project" value="UniProtKB-UniRule"/>
</dbReference>
<comment type="similarity">
    <text evidence="3">Belongs to the CobT family.</text>
</comment>
<comment type="pathway">
    <text evidence="2">Nucleoside biosynthesis; alpha-ribazole biosynthesis; alpha-ribazole from 5,6-dimethylbenzimidazole: step 1/2.</text>
</comment>
<evidence type="ECO:0000256" key="5">
    <source>
        <dbReference type="ARBA" id="ARBA00015486"/>
    </source>
</evidence>
<keyword evidence="7 11" id="KW-0328">Glycosyltransferase</keyword>
<dbReference type="InterPro" id="IPR017846">
    <property type="entry name" value="Nict_dMeBzImd_PRibTrfase_bact"/>
</dbReference>
<accession>A0AAW5F1K1</accession>
<evidence type="ECO:0000256" key="10">
    <source>
        <dbReference type="NCBIfam" id="TIGR03160"/>
    </source>
</evidence>
<dbReference type="Proteomes" id="UP001203136">
    <property type="component" value="Unassembled WGS sequence"/>
</dbReference>
<evidence type="ECO:0000256" key="6">
    <source>
        <dbReference type="ARBA" id="ARBA00022573"/>
    </source>
</evidence>
<evidence type="ECO:0000313" key="12">
    <source>
        <dbReference type="Proteomes" id="UP001203136"/>
    </source>
</evidence>
<evidence type="ECO:0000256" key="9">
    <source>
        <dbReference type="ARBA" id="ARBA00047340"/>
    </source>
</evidence>
<dbReference type="PANTHER" id="PTHR43463:SF1">
    <property type="entry name" value="NICOTINATE-NUCLEOTIDE--DIMETHYLBENZIMIDAZOLE PHOSPHORIBOSYLTRANSFERASE"/>
    <property type="match status" value="1"/>
</dbReference>
<evidence type="ECO:0000256" key="3">
    <source>
        <dbReference type="ARBA" id="ARBA00007110"/>
    </source>
</evidence>
<evidence type="ECO:0000256" key="8">
    <source>
        <dbReference type="ARBA" id="ARBA00022679"/>
    </source>
</evidence>
<dbReference type="Gene3D" id="1.10.1610.10">
    <property type="match status" value="1"/>
</dbReference>
<dbReference type="RefSeq" id="WP_004462331.1">
    <property type="nucleotide sequence ID" value="NZ_CABHNX010000079.1"/>
</dbReference>
<dbReference type="NCBIfam" id="NF000996">
    <property type="entry name" value="PRK00105.1"/>
    <property type="match status" value="1"/>
</dbReference>
<dbReference type="Gene3D" id="3.40.50.10210">
    <property type="match status" value="1"/>
</dbReference>
<gene>
    <name evidence="11" type="primary">cobT</name>
    <name evidence="11" type="ORF">K5I21_07800</name>
</gene>
<reference evidence="11" key="1">
    <citation type="journal article" date="2022" name="Cell Host Microbe">
        <title>Colonization of the live biotherapeutic product VE303 and modulation of the microbiota and metabolites in healthy volunteers.</title>
        <authorList>
            <person name="Dsouza M."/>
            <person name="Menon R."/>
            <person name="Crossette E."/>
            <person name="Bhattarai S.K."/>
            <person name="Schneider J."/>
            <person name="Kim Y.G."/>
            <person name="Reddy S."/>
            <person name="Caballero S."/>
            <person name="Felix C."/>
            <person name="Cornacchione L."/>
            <person name="Hendrickson J."/>
            <person name="Watson A.R."/>
            <person name="Minot S.S."/>
            <person name="Greenfield N."/>
            <person name="Schopf L."/>
            <person name="Szabady R."/>
            <person name="Patarroyo J."/>
            <person name="Smith W."/>
            <person name="Harrison P."/>
            <person name="Kuijper E.J."/>
            <person name="Kelly C.P."/>
            <person name="Olle B."/>
            <person name="Bobilev D."/>
            <person name="Silber J.L."/>
            <person name="Bucci V."/>
            <person name="Roberts B."/>
            <person name="Faith J."/>
            <person name="Norman J.M."/>
        </authorList>
    </citation>
    <scope>NUCLEOTIDE SEQUENCE</scope>
    <source>
        <strain evidence="11">VE303-04</strain>
    </source>
</reference>
<evidence type="ECO:0000256" key="2">
    <source>
        <dbReference type="ARBA" id="ARBA00005049"/>
    </source>
</evidence>
<dbReference type="InterPro" id="IPR003200">
    <property type="entry name" value="Nict_dMeBzImd_PRibTrfase"/>
</dbReference>
<dbReference type="AlphaFoldDB" id="A0AAW5F1K1"/>
<dbReference type="InterPro" id="IPR036087">
    <property type="entry name" value="Nict_dMeBzImd_PRibTrfase_sf"/>
</dbReference>
<keyword evidence="6" id="KW-0169">Cobalamin biosynthesis</keyword>
<comment type="function">
    <text evidence="1">Catalyzes the synthesis of alpha-ribazole-5'-phosphate from nicotinate mononucleotide (NAMN) and 5,6-dimethylbenzimidazole (DMB).</text>
</comment>
<dbReference type="InterPro" id="IPR023195">
    <property type="entry name" value="Nict_dMeBzImd_PRibTrfase_N"/>
</dbReference>
<dbReference type="SUPFAM" id="SSF52733">
    <property type="entry name" value="Nicotinate mononucleotide:5,6-dimethylbenzimidazole phosphoribosyltransferase (CobT)"/>
    <property type="match status" value="1"/>
</dbReference>
<dbReference type="CDD" id="cd02439">
    <property type="entry name" value="DMB-PRT_CobT"/>
    <property type="match status" value="1"/>
</dbReference>
<evidence type="ECO:0000313" key="11">
    <source>
        <dbReference type="EMBL" id="MCK0085772.1"/>
    </source>
</evidence>
<evidence type="ECO:0000256" key="7">
    <source>
        <dbReference type="ARBA" id="ARBA00022676"/>
    </source>
</evidence>
<name>A0AAW5F1K1_CLOSY</name>
<keyword evidence="8 11" id="KW-0808">Transferase</keyword>